<evidence type="ECO:0000313" key="4">
    <source>
        <dbReference type="Proteomes" id="UP000178098"/>
    </source>
</evidence>
<dbReference type="Proteomes" id="UP000178098">
    <property type="component" value="Unassembled WGS sequence"/>
</dbReference>
<evidence type="ECO:0000313" key="3">
    <source>
        <dbReference type="EMBL" id="OGK31458.1"/>
    </source>
</evidence>
<keyword evidence="1" id="KW-0808">Transferase</keyword>
<comment type="caution">
    <text evidence="3">The sequence shown here is derived from an EMBL/GenBank/DDBJ whole genome shotgun (WGS) entry which is preliminary data.</text>
</comment>
<protein>
    <recommendedName>
        <fullName evidence="2">Glycosyl transferase family 1 domain-containing protein</fullName>
    </recommendedName>
</protein>
<dbReference type="AlphaFoldDB" id="A0A1F7HJR8"/>
<evidence type="ECO:0000259" key="2">
    <source>
        <dbReference type="Pfam" id="PF00534"/>
    </source>
</evidence>
<organism evidence="3 4">
    <name type="scientific">Candidatus Roizmanbacteria bacterium RIFCSPHIGHO2_02_FULL_43_11</name>
    <dbReference type="NCBI Taxonomy" id="1802043"/>
    <lineage>
        <taxon>Bacteria</taxon>
        <taxon>Candidatus Roizmaniibacteriota</taxon>
    </lineage>
</organism>
<gene>
    <name evidence="3" type="ORF">A3D08_02430</name>
</gene>
<dbReference type="PANTHER" id="PTHR45918:SF1">
    <property type="entry name" value="ALPHA-1,3_1,6-MANNOSYLTRANSFERASE ALG2"/>
    <property type="match status" value="1"/>
</dbReference>
<dbReference type="PANTHER" id="PTHR45918">
    <property type="entry name" value="ALPHA-1,3/1,6-MANNOSYLTRANSFERASE ALG2"/>
    <property type="match status" value="1"/>
</dbReference>
<dbReference type="GO" id="GO:0012505">
    <property type="term" value="C:endomembrane system"/>
    <property type="evidence" value="ECO:0007669"/>
    <property type="project" value="TreeGrafter"/>
</dbReference>
<dbReference type="GO" id="GO:0004378">
    <property type="term" value="F:GDP-Man:Man(1)GlcNAc(2)-PP-Dol alpha-1,3-mannosyltransferase activity"/>
    <property type="evidence" value="ECO:0007669"/>
    <property type="project" value="InterPro"/>
</dbReference>
<feature type="domain" description="Glycosyl transferase family 1" evidence="2">
    <location>
        <begin position="163"/>
        <end position="312"/>
    </location>
</feature>
<dbReference type="InterPro" id="IPR001296">
    <property type="entry name" value="Glyco_trans_1"/>
</dbReference>
<dbReference type="Gene3D" id="3.40.50.2000">
    <property type="entry name" value="Glycogen Phosphorylase B"/>
    <property type="match status" value="1"/>
</dbReference>
<reference evidence="3 4" key="1">
    <citation type="journal article" date="2016" name="Nat. Commun.">
        <title>Thousands of microbial genomes shed light on interconnected biogeochemical processes in an aquifer system.</title>
        <authorList>
            <person name="Anantharaman K."/>
            <person name="Brown C.T."/>
            <person name="Hug L.A."/>
            <person name="Sharon I."/>
            <person name="Castelle C.J."/>
            <person name="Probst A.J."/>
            <person name="Thomas B.C."/>
            <person name="Singh A."/>
            <person name="Wilkins M.J."/>
            <person name="Karaoz U."/>
            <person name="Brodie E.L."/>
            <person name="Williams K.H."/>
            <person name="Hubbard S.S."/>
            <person name="Banfield J.F."/>
        </authorList>
    </citation>
    <scope>NUCLEOTIDE SEQUENCE [LARGE SCALE GENOMIC DNA]</scope>
</reference>
<dbReference type="Pfam" id="PF00534">
    <property type="entry name" value="Glycos_transf_1"/>
    <property type="match status" value="1"/>
</dbReference>
<dbReference type="EMBL" id="MFZT01000016">
    <property type="protein sequence ID" value="OGK31458.1"/>
    <property type="molecule type" value="Genomic_DNA"/>
</dbReference>
<sequence length="359" mass="41524">MKKRALLYNPYLDVLGGGEKHVLSIMGVLAEHGYAIDIAWDDKSILEKLQTQLRCNVTNFSIIPNFINTNDRSLRLQKTSNYDVFVYVTNGSYFQSNAQRNVIFSMYPQKNLYNLYPTNWLKLRNFGIITNGEFTAEKVDMWLHRKSFVVYPYIDQAFFAEGQGKDLLILSVGRIFKHLHSKRQDVLINAFKKLKSENQEFTRFKLMIIGGLKDEDTSYFQELQKSAEGSPDIEFHTNISYEDLVGYYHSALIYWHAAGFGYDEDKNPENVEHVGISPLEAMASRCLTLCYDAGGPKRYIQNGKTGYTYTSIDDLIQKTIRGYAQINKDEGLVDEARKYVSTHFSYPVFKNRVEQFFHL</sequence>
<name>A0A1F7HJR8_9BACT</name>
<dbReference type="CDD" id="cd03801">
    <property type="entry name" value="GT4_PimA-like"/>
    <property type="match status" value="1"/>
</dbReference>
<accession>A0A1F7HJR8</accession>
<dbReference type="SUPFAM" id="SSF53756">
    <property type="entry name" value="UDP-Glycosyltransferase/glycogen phosphorylase"/>
    <property type="match status" value="1"/>
</dbReference>
<proteinExistence type="predicted"/>
<evidence type="ECO:0000256" key="1">
    <source>
        <dbReference type="ARBA" id="ARBA00022679"/>
    </source>
</evidence>
<dbReference type="InterPro" id="IPR027054">
    <property type="entry name" value="ALG2"/>
</dbReference>